<organism evidence="2 3">
    <name type="scientific">Sesamum alatum</name>
    <dbReference type="NCBI Taxonomy" id="300844"/>
    <lineage>
        <taxon>Eukaryota</taxon>
        <taxon>Viridiplantae</taxon>
        <taxon>Streptophyta</taxon>
        <taxon>Embryophyta</taxon>
        <taxon>Tracheophyta</taxon>
        <taxon>Spermatophyta</taxon>
        <taxon>Magnoliopsida</taxon>
        <taxon>eudicotyledons</taxon>
        <taxon>Gunneridae</taxon>
        <taxon>Pentapetalae</taxon>
        <taxon>asterids</taxon>
        <taxon>lamiids</taxon>
        <taxon>Lamiales</taxon>
        <taxon>Pedaliaceae</taxon>
        <taxon>Sesamum</taxon>
    </lineage>
</organism>
<feature type="compositionally biased region" description="Polar residues" evidence="1">
    <location>
        <begin position="1"/>
        <end position="11"/>
    </location>
</feature>
<comment type="caution">
    <text evidence="2">The sequence shown here is derived from an EMBL/GenBank/DDBJ whole genome shotgun (WGS) entry which is preliminary data.</text>
</comment>
<name>A0AAE1YRN0_9LAMI</name>
<reference evidence="2" key="1">
    <citation type="submission" date="2020-06" db="EMBL/GenBank/DDBJ databases">
        <authorList>
            <person name="Li T."/>
            <person name="Hu X."/>
            <person name="Zhang T."/>
            <person name="Song X."/>
            <person name="Zhang H."/>
            <person name="Dai N."/>
            <person name="Sheng W."/>
            <person name="Hou X."/>
            <person name="Wei L."/>
        </authorList>
    </citation>
    <scope>NUCLEOTIDE SEQUENCE</scope>
    <source>
        <strain evidence="2">3651</strain>
        <tissue evidence="2">Leaf</tissue>
    </source>
</reference>
<protein>
    <submittedName>
        <fullName evidence="2">Uncharacterized protein</fullName>
    </submittedName>
</protein>
<evidence type="ECO:0000313" key="2">
    <source>
        <dbReference type="EMBL" id="KAK4434994.1"/>
    </source>
</evidence>
<feature type="compositionally biased region" description="Low complexity" evidence="1">
    <location>
        <begin position="161"/>
        <end position="170"/>
    </location>
</feature>
<feature type="compositionally biased region" description="Low complexity" evidence="1">
    <location>
        <begin position="101"/>
        <end position="114"/>
    </location>
</feature>
<feature type="compositionally biased region" description="Basic and acidic residues" evidence="1">
    <location>
        <begin position="80"/>
        <end position="89"/>
    </location>
</feature>
<evidence type="ECO:0000256" key="1">
    <source>
        <dbReference type="SAM" id="MobiDB-lite"/>
    </source>
</evidence>
<proteinExistence type="predicted"/>
<keyword evidence="3" id="KW-1185">Reference proteome</keyword>
<dbReference type="AlphaFoldDB" id="A0AAE1YRN0"/>
<gene>
    <name evidence="2" type="ORF">Salat_0662400</name>
</gene>
<dbReference type="EMBL" id="JACGWO010000002">
    <property type="protein sequence ID" value="KAK4434994.1"/>
    <property type="molecule type" value="Genomic_DNA"/>
</dbReference>
<evidence type="ECO:0000313" key="3">
    <source>
        <dbReference type="Proteomes" id="UP001293254"/>
    </source>
</evidence>
<feature type="compositionally biased region" description="Basic and acidic residues" evidence="1">
    <location>
        <begin position="136"/>
        <end position="158"/>
    </location>
</feature>
<feature type="region of interest" description="Disordered" evidence="1">
    <location>
        <begin position="1"/>
        <end position="184"/>
    </location>
</feature>
<reference evidence="2" key="2">
    <citation type="journal article" date="2024" name="Plant">
        <title>Genomic evolution and insights into agronomic trait innovations of Sesamum species.</title>
        <authorList>
            <person name="Miao H."/>
            <person name="Wang L."/>
            <person name="Qu L."/>
            <person name="Liu H."/>
            <person name="Sun Y."/>
            <person name="Le M."/>
            <person name="Wang Q."/>
            <person name="Wei S."/>
            <person name="Zheng Y."/>
            <person name="Lin W."/>
            <person name="Duan Y."/>
            <person name="Cao H."/>
            <person name="Xiong S."/>
            <person name="Wang X."/>
            <person name="Wei L."/>
            <person name="Li C."/>
            <person name="Ma Q."/>
            <person name="Ju M."/>
            <person name="Zhao R."/>
            <person name="Li G."/>
            <person name="Mu C."/>
            <person name="Tian Q."/>
            <person name="Mei H."/>
            <person name="Zhang T."/>
            <person name="Gao T."/>
            <person name="Zhang H."/>
        </authorList>
    </citation>
    <scope>NUCLEOTIDE SEQUENCE</scope>
    <source>
        <strain evidence="2">3651</strain>
    </source>
</reference>
<accession>A0AAE1YRN0</accession>
<sequence>MFANDTATLAQKTDDQETHHPTAKTTVCDNTPEDKDEFNYDDPLLAELLDKNWDAESVTPKKVRQESTEVLAITEGNTKQPEKKWDRTQRIGNCPETKSGTMLRDNTTTDTTLTKGESSKRNNGNRLSEYGTEMIVNKKDLSSLAQPRKEKENLRENPIDSSATESPSEYSSKEEAGTSTANKQ</sequence>
<dbReference type="Proteomes" id="UP001293254">
    <property type="component" value="Unassembled WGS sequence"/>
</dbReference>